<keyword evidence="3" id="KW-1185">Reference proteome</keyword>
<comment type="caution">
    <text evidence="2">The sequence shown here is derived from an EMBL/GenBank/DDBJ whole genome shotgun (WGS) entry which is preliminary data.</text>
</comment>
<reference evidence="2 3" key="1">
    <citation type="journal article" date="2015" name="Mol. Plant Microbe Interact.">
        <title>Genome, transcriptome, and functional analyses of Penicillium expansum provide new insights into secondary metabolism and pathogenicity.</title>
        <authorList>
            <person name="Ballester A.R."/>
            <person name="Marcet-Houben M."/>
            <person name="Levin E."/>
            <person name="Sela N."/>
            <person name="Selma-Lazaro C."/>
            <person name="Carmona L."/>
            <person name="Wisniewski M."/>
            <person name="Droby S."/>
            <person name="Gonzalez-Candelas L."/>
            <person name="Gabaldon T."/>
        </authorList>
    </citation>
    <scope>NUCLEOTIDE SEQUENCE [LARGE SCALE GENOMIC DNA]</scope>
    <source>
        <strain evidence="2 3">PHI-1</strain>
    </source>
</reference>
<keyword evidence="1" id="KW-0812">Transmembrane</keyword>
<proteinExistence type="predicted"/>
<feature type="transmembrane region" description="Helical" evidence="1">
    <location>
        <begin position="33"/>
        <end position="53"/>
    </location>
</feature>
<gene>
    <name evidence="2" type="ORF">PITC_067850</name>
</gene>
<keyword evidence="1" id="KW-1133">Transmembrane helix</keyword>
<evidence type="ECO:0000256" key="1">
    <source>
        <dbReference type="SAM" id="Phobius"/>
    </source>
</evidence>
<organism evidence="2 3">
    <name type="scientific">Penicillium italicum</name>
    <name type="common">Blue mold</name>
    <dbReference type="NCBI Taxonomy" id="40296"/>
    <lineage>
        <taxon>Eukaryota</taxon>
        <taxon>Fungi</taxon>
        <taxon>Dikarya</taxon>
        <taxon>Ascomycota</taxon>
        <taxon>Pezizomycotina</taxon>
        <taxon>Eurotiomycetes</taxon>
        <taxon>Eurotiomycetidae</taxon>
        <taxon>Eurotiales</taxon>
        <taxon>Aspergillaceae</taxon>
        <taxon>Penicillium</taxon>
    </lineage>
</organism>
<name>A0A0A2LH67_PENIT</name>
<evidence type="ECO:0000313" key="3">
    <source>
        <dbReference type="Proteomes" id="UP000030104"/>
    </source>
</evidence>
<keyword evidence="1" id="KW-0472">Membrane</keyword>
<dbReference type="Proteomes" id="UP000030104">
    <property type="component" value="Unassembled WGS sequence"/>
</dbReference>
<dbReference type="AlphaFoldDB" id="A0A0A2LH67"/>
<evidence type="ECO:0000313" key="2">
    <source>
        <dbReference type="EMBL" id="KGO78518.1"/>
    </source>
</evidence>
<accession>A0A0A2LH67</accession>
<sequence>MGFLLHVFFSSLSRCLPHAYPRTSSYFLHIHPSFYSFLSLLYYRFLLFPFVFLPHSTTSYDDRTWKQILPKPPPHPTTQPSFISIHTTSTNTPIHLKFNPCTSEPQTPRLS</sequence>
<protein>
    <submittedName>
        <fullName evidence="2">Uncharacterized protein</fullName>
    </submittedName>
</protein>
<dbReference type="HOGENOM" id="CLU_2159271_0_0_1"/>
<dbReference type="EMBL" id="JQGA01000004">
    <property type="protein sequence ID" value="KGO78518.1"/>
    <property type="molecule type" value="Genomic_DNA"/>
</dbReference>